<reference evidence="2 3" key="1">
    <citation type="submission" date="2020-04" db="EMBL/GenBank/DDBJ databases">
        <title>Genome sequencing of novel species.</title>
        <authorList>
            <person name="Heo J."/>
            <person name="Kim S.-J."/>
            <person name="Kim J.-S."/>
            <person name="Hong S.-B."/>
            <person name="Kwon S.-W."/>
        </authorList>
    </citation>
    <scope>NUCLEOTIDE SEQUENCE [LARGE SCALE GENOMIC DNA]</scope>
    <source>
        <strain evidence="2 3">F39-2</strain>
    </source>
</reference>
<dbReference type="RefSeq" id="WP_169605635.1">
    <property type="nucleotide sequence ID" value="NZ_CP051682.1"/>
</dbReference>
<dbReference type="Proteomes" id="UP000503278">
    <property type="component" value="Chromosome"/>
</dbReference>
<dbReference type="AlphaFoldDB" id="A0A7L5DWJ3"/>
<organism evidence="2 3">
    <name type="scientific">Mucilaginibacter robiniae</name>
    <dbReference type="NCBI Taxonomy" id="2728022"/>
    <lineage>
        <taxon>Bacteria</taxon>
        <taxon>Pseudomonadati</taxon>
        <taxon>Bacteroidota</taxon>
        <taxon>Sphingobacteriia</taxon>
        <taxon>Sphingobacteriales</taxon>
        <taxon>Sphingobacteriaceae</taxon>
        <taxon>Mucilaginibacter</taxon>
    </lineage>
</organism>
<dbReference type="KEGG" id="mrob:HH214_01395"/>
<evidence type="ECO:0000256" key="1">
    <source>
        <dbReference type="SAM" id="MobiDB-lite"/>
    </source>
</evidence>
<gene>
    <name evidence="2" type="ORF">HH214_01395</name>
</gene>
<keyword evidence="3" id="KW-1185">Reference proteome</keyword>
<dbReference type="EMBL" id="CP051682">
    <property type="protein sequence ID" value="QJD94618.1"/>
    <property type="molecule type" value="Genomic_DNA"/>
</dbReference>
<evidence type="ECO:0000313" key="2">
    <source>
        <dbReference type="EMBL" id="QJD94618.1"/>
    </source>
</evidence>
<proteinExistence type="predicted"/>
<feature type="region of interest" description="Disordered" evidence="1">
    <location>
        <begin position="10"/>
        <end position="29"/>
    </location>
</feature>
<accession>A0A7L5DWJ3</accession>
<evidence type="ECO:0000313" key="3">
    <source>
        <dbReference type="Proteomes" id="UP000503278"/>
    </source>
</evidence>
<name>A0A7L5DWJ3_9SPHI</name>
<feature type="compositionally biased region" description="Low complexity" evidence="1">
    <location>
        <begin position="13"/>
        <end position="23"/>
    </location>
</feature>
<protein>
    <submittedName>
        <fullName evidence="2">Uncharacterized protein</fullName>
    </submittedName>
</protein>
<sequence length="263" mass="30443">MGLFDFLKKKEPQQQTNQQTENAAEQHNEPYLGDLEKTELVYNLVQTPKSERDENWQKAFLQNVIQASFRCGEPQVITGPDGFLYFQLFLPEPNKSFQCYVIDKMKDDFLLSSGFGVVINPTPNSVDWVFSYGDILNLHLNKTFYTTEKTPFSRRVNDETIDKNEKVMIGQPSEAILPQQTRQLLAELLKINGVENPKVLLMMRDKQDGKDSTQDLVFNLTPQTFKTQDEYRSIMQAISWYLPKHYSFVGIDESVFGENFMPL</sequence>